<keyword evidence="2" id="KW-1185">Reference proteome</keyword>
<name>A0AAV4XU90_CAEEX</name>
<evidence type="ECO:0000313" key="2">
    <source>
        <dbReference type="Proteomes" id="UP001054945"/>
    </source>
</evidence>
<comment type="caution">
    <text evidence="1">The sequence shown here is derived from an EMBL/GenBank/DDBJ whole genome shotgun (WGS) entry which is preliminary data.</text>
</comment>
<dbReference type="Proteomes" id="UP001054945">
    <property type="component" value="Unassembled WGS sequence"/>
</dbReference>
<evidence type="ECO:0000313" key="1">
    <source>
        <dbReference type="EMBL" id="GIY98770.1"/>
    </source>
</evidence>
<reference evidence="1 2" key="1">
    <citation type="submission" date="2021-06" db="EMBL/GenBank/DDBJ databases">
        <title>Caerostris extrusa draft genome.</title>
        <authorList>
            <person name="Kono N."/>
            <person name="Arakawa K."/>
        </authorList>
    </citation>
    <scope>NUCLEOTIDE SEQUENCE [LARGE SCALE GENOMIC DNA]</scope>
</reference>
<organism evidence="1 2">
    <name type="scientific">Caerostris extrusa</name>
    <name type="common">Bark spider</name>
    <name type="synonym">Caerostris bankana</name>
    <dbReference type="NCBI Taxonomy" id="172846"/>
    <lineage>
        <taxon>Eukaryota</taxon>
        <taxon>Metazoa</taxon>
        <taxon>Ecdysozoa</taxon>
        <taxon>Arthropoda</taxon>
        <taxon>Chelicerata</taxon>
        <taxon>Arachnida</taxon>
        <taxon>Araneae</taxon>
        <taxon>Araneomorphae</taxon>
        <taxon>Entelegynae</taxon>
        <taxon>Araneoidea</taxon>
        <taxon>Araneidae</taxon>
        <taxon>Caerostris</taxon>
    </lineage>
</organism>
<gene>
    <name evidence="1" type="ORF">CEXT_279321</name>
</gene>
<dbReference type="EMBL" id="BPLR01000964">
    <property type="protein sequence ID" value="GIY98770.1"/>
    <property type="molecule type" value="Genomic_DNA"/>
</dbReference>
<sequence>MSYERMMQQRLQGRLELAKELQSLRKSRIDRSRTFSSCVCVNYYCVHKAKNYTHVLQSTEKSRAIASALSGAGNRGVPFQSGVATDGW</sequence>
<proteinExistence type="predicted"/>
<dbReference type="AlphaFoldDB" id="A0AAV4XU90"/>
<protein>
    <submittedName>
        <fullName evidence="1">Uncharacterized protein</fullName>
    </submittedName>
</protein>
<accession>A0AAV4XU90</accession>